<evidence type="ECO:0000313" key="4">
    <source>
        <dbReference type="EMBL" id="BFF91995.1"/>
    </source>
</evidence>
<dbReference type="EMBL" id="AP029263">
    <property type="protein sequence ID" value="BFF91995.1"/>
    <property type="molecule type" value="Genomic_DNA"/>
</dbReference>
<dbReference type="InterPro" id="IPR012934">
    <property type="entry name" value="Znf_AD"/>
</dbReference>
<keyword evidence="1" id="KW-0862">Zinc</keyword>
<dbReference type="PANTHER" id="PTHR39942">
    <property type="entry name" value="BCDNA.LD26519-RELATED"/>
    <property type="match status" value="1"/>
</dbReference>
<organism evidence="4 5">
    <name type="scientific">Drosophila madeirensis</name>
    <name type="common">Fruit fly</name>
    <dbReference type="NCBI Taxonomy" id="30013"/>
    <lineage>
        <taxon>Eukaryota</taxon>
        <taxon>Metazoa</taxon>
        <taxon>Ecdysozoa</taxon>
        <taxon>Arthropoda</taxon>
        <taxon>Hexapoda</taxon>
        <taxon>Insecta</taxon>
        <taxon>Pterygota</taxon>
        <taxon>Neoptera</taxon>
        <taxon>Endopterygota</taxon>
        <taxon>Diptera</taxon>
        <taxon>Brachycera</taxon>
        <taxon>Muscomorpha</taxon>
        <taxon>Ephydroidea</taxon>
        <taxon>Drosophilidae</taxon>
        <taxon>Drosophila</taxon>
        <taxon>Sophophora</taxon>
    </lineage>
</organism>
<protein>
    <recommendedName>
        <fullName evidence="3">ZAD domain-containing protein</fullName>
    </recommendedName>
</protein>
<dbReference type="PROSITE" id="PS51915">
    <property type="entry name" value="ZAD"/>
    <property type="match status" value="1"/>
</dbReference>
<dbReference type="Proteomes" id="UP001500889">
    <property type="component" value="Chromosome O"/>
</dbReference>
<keyword evidence="5" id="KW-1185">Reference proteome</keyword>
<proteinExistence type="predicted"/>
<keyword evidence="1" id="KW-0479">Metal-binding</keyword>
<feature type="domain" description="ZAD" evidence="3">
    <location>
        <begin position="3"/>
        <end position="72"/>
    </location>
</feature>
<gene>
    <name evidence="4" type="ORF">DMAD_10146</name>
</gene>
<evidence type="ECO:0000259" key="3">
    <source>
        <dbReference type="PROSITE" id="PS51915"/>
    </source>
</evidence>
<name>A0AAU9F8I7_DROMD</name>
<sequence length="375" mass="42204">MLNVCRLCLSSDATFSIFNGQTALRIMACTAVEVQPNDDLPQSICPTCRLRVEEYYAFRKRCHAADRRLRRNKVLQSQDPKGGLLDSLAAAEEESELKDVSDCTATACSENNAQWRMQTALLIRTEIDSYKKELLNVCKQEVRAEIEEEVRQEVEELIVENAKKKCRISVLDDLFYEMEGFFLRKRNETLNGSFKGSQSFFSDSDTMQLGSITSSNQVMAVEGSDFYESEAQPEAAPIQEEAMIDGNVSIVNLVEDDPDPETPPNTAPAPVTAPRQIVPVTMVEIPMTGSELNHLREDFRPDIFLLSASTTEVTKPKPPSLKKVSQHKKKDSPCRKERGILCRKHSKRYDPASVATANCLRCRLRRGNRRNSTVS</sequence>
<dbReference type="AlphaFoldDB" id="A0AAU9F8I7"/>
<feature type="binding site" evidence="1">
    <location>
        <position position="5"/>
    </location>
    <ligand>
        <name>Zn(2+)</name>
        <dbReference type="ChEBI" id="CHEBI:29105"/>
    </ligand>
</feature>
<accession>A0AAU9F8I7</accession>
<reference evidence="4 5" key="1">
    <citation type="submission" date="2024-02" db="EMBL/GenBank/DDBJ databases">
        <title>A chromosome-level genome assembly of Drosophila madeirensis, a fruit fly species endemic to Madeira island.</title>
        <authorList>
            <person name="Tomihara K."/>
            <person name="Llopart A."/>
            <person name="Yamamoto D."/>
        </authorList>
    </citation>
    <scope>NUCLEOTIDE SEQUENCE [LARGE SCALE GENOMIC DNA]</scope>
    <source>
        <strain evidence="4 5">RF1</strain>
    </source>
</reference>
<keyword evidence="1" id="KW-0863">Zinc-finger</keyword>
<feature type="binding site" evidence="1">
    <location>
        <position position="45"/>
    </location>
    <ligand>
        <name>Zn(2+)</name>
        <dbReference type="ChEBI" id="CHEBI:29105"/>
    </ligand>
</feature>
<feature type="binding site" evidence="1">
    <location>
        <position position="8"/>
    </location>
    <ligand>
        <name>Zn(2+)</name>
        <dbReference type="ChEBI" id="CHEBI:29105"/>
    </ligand>
</feature>
<dbReference type="Gene3D" id="3.40.1800.20">
    <property type="match status" value="1"/>
</dbReference>
<evidence type="ECO:0000256" key="1">
    <source>
        <dbReference type="PROSITE-ProRule" id="PRU01263"/>
    </source>
</evidence>
<dbReference type="GO" id="GO:0008270">
    <property type="term" value="F:zinc ion binding"/>
    <property type="evidence" value="ECO:0007669"/>
    <property type="project" value="UniProtKB-UniRule"/>
</dbReference>
<feature type="binding site" evidence="1">
    <location>
        <position position="48"/>
    </location>
    <ligand>
        <name>Zn(2+)</name>
        <dbReference type="ChEBI" id="CHEBI:29105"/>
    </ligand>
</feature>
<evidence type="ECO:0000256" key="2">
    <source>
        <dbReference type="SAM" id="MobiDB-lite"/>
    </source>
</evidence>
<dbReference type="GO" id="GO:0005634">
    <property type="term" value="C:nucleus"/>
    <property type="evidence" value="ECO:0007669"/>
    <property type="project" value="InterPro"/>
</dbReference>
<dbReference type="SUPFAM" id="SSF57716">
    <property type="entry name" value="Glucocorticoid receptor-like (DNA-binding domain)"/>
    <property type="match status" value="1"/>
</dbReference>
<dbReference type="SMART" id="SM00868">
    <property type="entry name" value="zf-AD"/>
    <property type="match status" value="1"/>
</dbReference>
<dbReference type="PANTHER" id="PTHR39942:SF1">
    <property type="entry name" value="BCDNA.LD26519-RELATED"/>
    <property type="match status" value="1"/>
</dbReference>
<feature type="region of interest" description="Disordered" evidence="2">
    <location>
        <begin position="311"/>
        <end position="338"/>
    </location>
</feature>
<evidence type="ECO:0000313" key="5">
    <source>
        <dbReference type="Proteomes" id="UP001500889"/>
    </source>
</evidence>
<dbReference type="Pfam" id="PF07776">
    <property type="entry name" value="zf-AD"/>
    <property type="match status" value="1"/>
</dbReference>